<evidence type="ECO:0000313" key="2">
    <source>
        <dbReference type="Proteomes" id="UP001208938"/>
    </source>
</evidence>
<evidence type="ECO:0000313" key="1">
    <source>
        <dbReference type="EMBL" id="MCW1934113.1"/>
    </source>
</evidence>
<dbReference type="RefSeq" id="WP_264506938.1">
    <property type="nucleotide sequence ID" value="NZ_JAPDFL010000001.1"/>
</dbReference>
<dbReference type="EMBL" id="JAPDFL010000001">
    <property type="protein sequence ID" value="MCW1934113.1"/>
    <property type="molecule type" value="Genomic_DNA"/>
</dbReference>
<comment type="caution">
    <text evidence="1">The sequence shown here is derived from an EMBL/GenBank/DDBJ whole genome shotgun (WGS) entry which is preliminary data.</text>
</comment>
<gene>
    <name evidence="1" type="ORF">OKW52_18090</name>
</gene>
<name>A0ABT3H2X5_9RHOB</name>
<organism evidence="1 2">
    <name type="scientific">Pararhodobacter zhoushanensis</name>
    <dbReference type="NCBI Taxonomy" id="2479545"/>
    <lineage>
        <taxon>Bacteria</taxon>
        <taxon>Pseudomonadati</taxon>
        <taxon>Pseudomonadota</taxon>
        <taxon>Alphaproteobacteria</taxon>
        <taxon>Rhodobacterales</taxon>
        <taxon>Paracoccaceae</taxon>
        <taxon>Pararhodobacter</taxon>
    </lineage>
</organism>
<accession>A0ABT3H2X5</accession>
<reference evidence="1 2" key="1">
    <citation type="submission" date="2022-10" db="EMBL/GenBank/DDBJ databases">
        <title>Pararhodobacter sp. nov., isolated from marine algae.</title>
        <authorList>
            <person name="Choi B.J."/>
            <person name="Kim J.M."/>
            <person name="Lee J.K."/>
            <person name="Choi D.G."/>
            <person name="Jeon C.O."/>
        </authorList>
    </citation>
    <scope>NUCLEOTIDE SEQUENCE [LARGE SCALE GENOMIC DNA]</scope>
    <source>
        <strain evidence="1 2">ZQ420</strain>
    </source>
</reference>
<protein>
    <submittedName>
        <fullName evidence="1">Phage virion morphogenesis protein</fullName>
    </submittedName>
</protein>
<dbReference type="NCBIfam" id="TIGR01635">
    <property type="entry name" value="tail_comp_S"/>
    <property type="match status" value="1"/>
</dbReference>
<proteinExistence type="predicted"/>
<dbReference type="Proteomes" id="UP001208938">
    <property type="component" value="Unassembled WGS sequence"/>
</dbReference>
<keyword evidence="2" id="KW-1185">Reference proteome</keyword>
<dbReference type="Pfam" id="PF05069">
    <property type="entry name" value="Phage_tail_S"/>
    <property type="match status" value="1"/>
</dbReference>
<dbReference type="InterPro" id="IPR006522">
    <property type="entry name" value="Phage_virion_morphogenesis"/>
</dbReference>
<sequence length="164" mass="17844">MITIDIDDDAILSALDRVARAVTDLQPVLQDIGETMVETTRERFMTGVSPDGVAWAPKSEATLARYRRLPGKTDTRPLWGPSGDLHTLFAAQASATEVSWGTNVIYSAVMQFGATKGEFGENAAGYPIPWGDIPARPFLGVSDEDRNSIISALNDWLMQAWGSE</sequence>